<evidence type="ECO:0000256" key="3">
    <source>
        <dbReference type="ARBA" id="ARBA00022679"/>
    </source>
</evidence>
<dbReference type="GO" id="GO:0008757">
    <property type="term" value="F:S-adenosylmethionine-dependent methyltransferase activity"/>
    <property type="evidence" value="ECO:0007669"/>
    <property type="project" value="InterPro"/>
</dbReference>
<sequence>MTPDEKRKADVARLRSIMGDGLDQSFWSKAWQAKATPWDKGSPQPSLINFLTKTDAGKALVAAEGSKGSALVPGAGTGYDVEVFASLGWSKAVGVDIAPEAVESGKRWLAEREHKPYHEEMHFKVADFFEDPKGELTGFDLAYDYTFFCAIPPSLRPKWGEAYARSVKSGGHLICLVFPIEGDRPNGPPYSVSPELITQFLEPHFELQWQGVPPDQPEERKNIEQVMLWKRKQARG</sequence>
<keyword evidence="2 5" id="KW-0489">Methyltransferase</keyword>
<evidence type="ECO:0000313" key="5">
    <source>
        <dbReference type="EMBL" id="PWN30153.1"/>
    </source>
</evidence>
<keyword evidence="6" id="KW-1185">Reference proteome</keyword>
<evidence type="ECO:0000313" key="6">
    <source>
        <dbReference type="Proteomes" id="UP000245884"/>
    </source>
</evidence>
<dbReference type="CDD" id="cd02440">
    <property type="entry name" value="AdoMet_MTases"/>
    <property type="match status" value="1"/>
</dbReference>
<evidence type="ECO:0000256" key="1">
    <source>
        <dbReference type="ARBA" id="ARBA00022553"/>
    </source>
</evidence>
<keyword evidence="4" id="KW-0949">S-adenosyl-L-methionine</keyword>
<keyword evidence="3 5" id="KW-0808">Transferase</keyword>
<accession>A0A316V1U5</accession>
<dbReference type="STRING" id="1569628.A0A316V1U5"/>
<dbReference type="PANTHER" id="PTHR32183:SF6">
    <property type="entry name" value="CYSTEINE SULFINATE DESULFINASE_CYSTEINE DESULFURASE AND RELATED ENZYMES"/>
    <property type="match status" value="1"/>
</dbReference>
<dbReference type="GO" id="GO:0032259">
    <property type="term" value="P:methylation"/>
    <property type="evidence" value="ECO:0007669"/>
    <property type="project" value="UniProtKB-KW"/>
</dbReference>
<dbReference type="PROSITE" id="PS51585">
    <property type="entry name" value="SAM_MT_TPMT"/>
    <property type="match status" value="1"/>
</dbReference>
<dbReference type="SUPFAM" id="SSF53335">
    <property type="entry name" value="S-adenosyl-L-methionine-dependent methyltransferases"/>
    <property type="match status" value="1"/>
</dbReference>
<protein>
    <submittedName>
        <fullName evidence="5">Thiol methyltransferase 1</fullName>
    </submittedName>
</protein>
<gene>
    <name evidence="5" type="ORF">BDZ90DRAFT_257247</name>
</gene>
<dbReference type="AlphaFoldDB" id="A0A316V1U5"/>
<evidence type="ECO:0000256" key="4">
    <source>
        <dbReference type="ARBA" id="ARBA00022691"/>
    </source>
</evidence>
<evidence type="ECO:0000256" key="2">
    <source>
        <dbReference type="ARBA" id="ARBA00022603"/>
    </source>
</evidence>
<dbReference type="Pfam" id="PF05724">
    <property type="entry name" value="TPMT"/>
    <property type="match status" value="1"/>
</dbReference>
<dbReference type="GeneID" id="37029757"/>
<dbReference type="RefSeq" id="XP_025364765.1">
    <property type="nucleotide sequence ID" value="XM_025507934.1"/>
</dbReference>
<dbReference type="EMBL" id="KZ819662">
    <property type="protein sequence ID" value="PWN30153.1"/>
    <property type="molecule type" value="Genomic_DNA"/>
</dbReference>
<dbReference type="PANTHER" id="PTHR32183">
    <property type="match status" value="1"/>
</dbReference>
<dbReference type="OrthoDB" id="276151at2759"/>
<name>A0A316V1U5_9BASI</name>
<dbReference type="Gene3D" id="3.40.50.150">
    <property type="entry name" value="Vaccinia Virus protein VP39"/>
    <property type="match status" value="1"/>
</dbReference>
<dbReference type="InterPro" id="IPR029063">
    <property type="entry name" value="SAM-dependent_MTases_sf"/>
</dbReference>
<keyword evidence="1" id="KW-0597">Phosphoprotein</keyword>
<dbReference type="Proteomes" id="UP000245884">
    <property type="component" value="Unassembled WGS sequence"/>
</dbReference>
<reference evidence="5 6" key="1">
    <citation type="journal article" date="2018" name="Mol. Biol. Evol.">
        <title>Broad Genomic Sampling Reveals a Smut Pathogenic Ancestry of the Fungal Clade Ustilaginomycotina.</title>
        <authorList>
            <person name="Kijpornyongpan T."/>
            <person name="Mondo S.J."/>
            <person name="Barry K."/>
            <person name="Sandor L."/>
            <person name="Lee J."/>
            <person name="Lipzen A."/>
            <person name="Pangilinan J."/>
            <person name="LaButti K."/>
            <person name="Hainaut M."/>
            <person name="Henrissat B."/>
            <person name="Grigoriev I.V."/>
            <person name="Spatafora J.W."/>
            <person name="Aime M.C."/>
        </authorList>
    </citation>
    <scope>NUCLEOTIDE SEQUENCE [LARGE SCALE GENOMIC DNA]</scope>
    <source>
        <strain evidence="5 6">MCA 5214</strain>
    </source>
</reference>
<proteinExistence type="predicted"/>
<dbReference type="InterPro" id="IPR008854">
    <property type="entry name" value="TPMT"/>
</dbReference>
<organism evidence="5 6">
    <name type="scientific">Jaminaea rosea</name>
    <dbReference type="NCBI Taxonomy" id="1569628"/>
    <lineage>
        <taxon>Eukaryota</taxon>
        <taxon>Fungi</taxon>
        <taxon>Dikarya</taxon>
        <taxon>Basidiomycota</taxon>
        <taxon>Ustilaginomycotina</taxon>
        <taxon>Exobasidiomycetes</taxon>
        <taxon>Microstromatales</taxon>
        <taxon>Microstromatales incertae sedis</taxon>
        <taxon>Jaminaea</taxon>
    </lineage>
</organism>